<comment type="subcellular location">
    <subcellularLocation>
        <location evidence="1 9">Secreted</location>
    </subcellularLocation>
</comment>
<evidence type="ECO:0000256" key="3">
    <source>
        <dbReference type="ARBA" id="ARBA00022525"/>
    </source>
</evidence>
<evidence type="ECO:0000256" key="4">
    <source>
        <dbReference type="ARBA" id="ARBA00022529"/>
    </source>
</evidence>
<dbReference type="Proteomes" id="UP000007648">
    <property type="component" value="Unassembled WGS sequence"/>
</dbReference>
<evidence type="ECO:0000256" key="1">
    <source>
        <dbReference type="ARBA" id="ARBA00004613"/>
    </source>
</evidence>
<dbReference type="GO" id="GO:0045087">
    <property type="term" value="P:innate immune response"/>
    <property type="evidence" value="ECO:0007669"/>
    <property type="project" value="InterPro"/>
</dbReference>
<keyword evidence="12" id="KW-1185">Reference proteome</keyword>
<comment type="function">
    <text evidence="9">Has antibacterial activity.</text>
</comment>
<dbReference type="FunCoup" id="G3VWV5">
    <property type="interactions" value="182"/>
</dbReference>
<feature type="signal peptide" evidence="9">
    <location>
        <begin position="1"/>
        <end position="23"/>
    </location>
</feature>
<dbReference type="AlphaFoldDB" id="G3VWV5"/>
<dbReference type="Pfam" id="PF13841">
    <property type="entry name" value="Defensin_beta_2"/>
    <property type="match status" value="1"/>
</dbReference>
<evidence type="ECO:0000313" key="11">
    <source>
        <dbReference type="Ensembl" id="ENSSHAP00000007660.1"/>
    </source>
</evidence>
<reference evidence="11" key="3">
    <citation type="submission" date="2025-09" db="UniProtKB">
        <authorList>
            <consortium name="Ensembl"/>
        </authorList>
    </citation>
    <scope>IDENTIFICATION</scope>
</reference>
<dbReference type="PANTHER" id="PTHR15001">
    <property type="entry name" value="BETA-DEFENSIN 123-RELATED"/>
    <property type="match status" value="1"/>
</dbReference>
<feature type="chain" id="PRO_5005132028" description="Beta-defensin" evidence="9">
    <location>
        <begin position="24"/>
        <end position="72"/>
    </location>
</feature>
<keyword evidence="4 9" id="KW-0929">Antimicrobial</keyword>
<evidence type="ECO:0000256" key="2">
    <source>
        <dbReference type="ARBA" id="ARBA00007371"/>
    </source>
</evidence>
<dbReference type="Ensembl" id="ENSSHAT00000007723.2">
    <property type="protein sequence ID" value="ENSSHAP00000007660.1"/>
    <property type="gene ID" value="ENSSHAG00000006653.2"/>
</dbReference>
<dbReference type="PANTHER" id="PTHR15001:SF3">
    <property type="entry name" value="BETA-DEFENSIN 123"/>
    <property type="match status" value="1"/>
</dbReference>
<evidence type="ECO:0000259" key="10">
    <source>
        <dbReference type="Pfam" id="PF13841"/>
    </source>
</evidence>
<dbReference type="InterPro" id="IPR050544">
    <property type="entry name" value="Beta-defensin"/>
</dbReference>
<feature type="domain" description="Beta-defensin" evidence="10">
    <location>
        <begin position="33"/>
        <end position="63"/>
    </location>
</feature>
<keyword evidence="5 9" id="KW-0732">Signal</keyword>
<dbReference type="SUPFAM" id="SSF57392">
    <property type="entry name" value="Defensin-like"/>
    <property type="match status" value="1"/>
</dbReference>
<keyword evidence="7 9" id="KW-0044">Antibiotic</keyword>
<evidence type="ECO:0000313" key="12">
    <source>
        <dbReference type="Proteomes" id="UP000007648"/>
    </source>
</evidence>
<evidence type="ECO:0000256" key="7">
    <source>
        <dbReference type="ARBA" id="ARBA00023022"/>
    </source>
</evidence>
<dbReference type="InterPro" id="IPR025933">
    <property type="entry name" value="Beta_defensin_dom"/>
</dbReference>
<proteinExistence type="inferred from homology"/>
<reference evidence="11 12" key="1">
    <citation type="journal article" date="2011" name="Proc. Natl. Acad. Sci. U.S.A.">
        <title>Genetic diversity and population structure of the endangered marsupial Sarcophilus harrisii (Tasmanian devil).</title>
        <authorList>
            <person name="Miller W."/>
            <person name="Hayes V.M."/>
            <person name="Ratan A."/>
            <person name="Petersen D.C."/>
            <person name="Wittekindt N.E."/>
            <person name="Miller J."/>
            <person name="Walenz B."/>
            <person name="Knight J."/>
            <person name="Qi J."/>
            <person name="Zhao F."/>
            <person name="Wang Q."/>
            <person name="Bedoya-Reina O.C."/>
            <person name="Katiyar N."/>
            <person name="Tomsho L.P."/>
            <person name="Kasson L.M."/>
            <person name="Hardie R.A."/>
            <person name="Woodbridge P."/>
            <person name="Tindall E.A."/>
            <person name="Bertelsen M.F."/>
            <person name="Dixon D."/>
            <person name="Pyecroft S."/>
            <person name="Helgen K.M."/>
            <person name="Lesk A.M."/>
            <person name="Pringle T.H."/>
            <person name="Patterson N."/>
            <person name="Zhang Y."/>
            <person name="Kreiss A."/>
            <person name="Woods G.M."/>
            <person name="Jones M.E."/>
            <person name="Schuster S.C."/>
        </authorList>
    </citation>
    <scope>NUCLEOTIDE SEQUENCE [LARGE SCALE GENOMIC DNA]</scope>
</reference>
<reference evidence="11" key="2">
    <citation type="submission" date="2025-08" db="UniProtKB">
        <authorList>
            <consortium name="Ensembl"/>
        </authorList>
    </citation>
    <scope>IDENTIFICATION</scope>
</reference>
<dbReference type="InParanoid" id="G3VWV5"/>
<sequence>MKMFNYIFTLLFFLAFPLPARFGLDDGVMDASTCWKILGHCRKVCYKNEMQIGSCPAPKNMCCIYQPITRDD</sequence>
<organism evidence="11 12">
    <name type="scientific">Sarcophilus harrisii</name>
    <name type="common">Tasmanian devil</name>
    <name type="synonym">Sarcophilus laniarius</name>
    <dbReference type="NCBI Taxonomy" id="9305"/>
    <lineage>
        <taxon>Eukaryota</taxon>
        <taxon>Metazoa</taxon>
        <taxon>Chordata</taxon>
        <taxon>Craniata</taxon>
        <taxon>Vertebrata</taxon>
        <taxon>Euteleostomi</taxon>
        <taxon>Mammalia</taxon>
        <taxon>Metatheria</taxon>
        <taxon>Dasyuromorphia</taxon>
        <taxon>Dasyuridae</taxon>
        <taxon>Sarcophilus</taxon>
    </lineage>
</organism>
<dbReference type="HOGENOM" id="CLU_205440_0_0_1"/>
<accession>G3VWV5</accession>
<name>G3VWV5_SARHA</name>
<keyword evidence="3 9" id="KW-0964">Secreted</keyword>
<dbReference type="GO" id="GO:0005576">
    <property type="term" value="C:extracellular region"/>
    <property type="evidence" value="ECO:0007669"/>
    <property type="project" value="UniProtKB-SubCell"/>
</dbReference>
<evidence type="ECO:0000256" key="5">
    <source>
        <dbReference type="ARBA" id="ARBA00022729"/>
    </source>
</evidence>
<comment type="similarity">
    <text evidence="2 9">Belongs to the beta-defensin family.</text>
</comment>
<evidence type="ECO:0000256" key="8">
    <source>
        <dbReference type="ARBA" id="ARBA00023157"/>
    </source>
</evidence>
<dbReference type="GO" id="GO:0042742">
    <property type="term" value="P:defense response to bacterium"/>
    <property type="evidence" value="ECO:0007669"/>
    <property type="project" value="UniProtKB-UniRule"/>
</dbReference>
<keyword evidence="6 9" id="KW-0211">Defensin</keyword>
<protein>
    <recommendedName>
        <fullName evidence="9">Beta-defensin</fullName>
    </recommendedName>
</protein>
<evidence type="ECO:0000256" key="9">
    <source>
        <dbReference type="RuleBase" id="RU231113"/>
    </source>
</evidence>
<evidence type="ECO:0000256" key="6">
    <source>
        <dbReference type="ARBA" id="ARBA00022940"/>
    </source>
</evidence>
<keyword evidence="8" id="KW-1015">Disulfide bond</keyword>